<organism evidence="1">
    <name type="scientific">Sedimenticola thiotaurini</name>
    <dbReference type="NCBI Taxonomy" id="1543721"/>
    <lineage>
        <taxon>Bacteria</taxon>
        <taxon>Pseudomonadati</taxon>
        <taxon>Pseudomonadota</taxon>
        <taxon>Gammaproteobacteria</taxon>
        <taxon>Chromatiales</taxon>
        <taxon>Sedimenticolaceae</taxon>
        <taxon>Sedimenticola</taxon>
    </lineage>
</organism>
<comment type="caution">
    <text evidence="1">The sequence shown here is derived from an EMBL/GenBank/DDBJ whole genome shotgun (WGS) entry which is preliminary data.</text>
</comment>
<dbReference type="AlphaFoldDB" id="A0A831W710"/>
<dbReference type="Gene3D" id="3.20.20.150">
    <property type="entry name" value="Divalent-metal-dependent TIM barrel enzymes"/>
    <property type="match status" value="1"/>
</dbReference>
<protein>
    <submittedName>
        <fullName evidence="1">DUF692 domain-containing protein</fullName>
    </submittedName>
</protein>
<feature type="non-terminal residue" evidence="1">
    <location>
        <position position="1"/>
    </location>
</feature>
<accession>A0A831W710</accession>
<dbReference type="NCBIfam" id="NF003818">
    <property type="entry name" value="PRK05409.1"/>
    <property type="match status" value="1"/>
</dbReference>
<dbReference type="InterPro" id="IPR007801">
    <property type="entry name" value="MbnB/TglH/ChrH"/>
</dbReference>
<reference evidence="1" key="1">
    <citation type="journal article" date="2020" name="mSystems">
        <title>Genome- and Community-Level Interaction Insights into Carbon Utilization and Element Cycling Functions of Hydrothermarchaeota in Hydrothermal Sediment.</title>
        <authorList>
            <person name="Zhou Z."/>
            <person name="Liu Y."/>
            <person name="Xu W."/>
            <person name="Pan J."/>
            <person name="Luo Z.H."/>
            <person name="Li M."/>
        </authorList>
    </citation>
    <scope>NUCLEOTIDE SEQUENCE [LARGE SCALE GENOMIC DNA]</scope>
    <source>
        <strain evidence="1">HyVt-443</strain>
    </source>
</reference>
<name>A0A831W710_9GAMM</name>
<dbReference type="PANTHER" id="PTHR42194">
    <property type="entry name" value="UPF0276 PROTEIN HI_1600"/>
    <property type="match status" value="1"/>
</dbReference>
<evidence type="ECO:0000313" key="1">
    <source>
        <dbReference type="EMBL" id="HEB95946.1"/>
    </source>
</evidence>
<dbReference type="Proteomes" id="UP000886251">
    <property type="component" value="Unassembled WGS sequence"/>
</dbReference>
<dbReference type="PANTHER" id="PTHR42194:SF1">
    <property type="entry name" value="UPF0276 PROTEIN HI_1600"/>
    <property type="match status" value="1"/>
</dbReference>
<gene>
    <name evidence="1" type="ORF">ENI96_05895</name>
</gene>
<sequence>RLRREYLQPVLAEQPAVDWFEVITENYLDDDSALAGLERLRERYPLVLHGISLAIGSPWPLDLDYLHRVRDLIDRVDPAWVSDHLCWSGADDTQGNLLPLPYSRDMLEHLLPRIGQVQEILGRPLLLENVPMERLDREPEIPEPDFIAEVAERTGSLILLDIANLHSTAVSRGLDTADYLARLPEERVQQIHLAGAVVLCQPEIDHGDVAADPVWELYTRALETFGPVSTMIERVDTIPPLEEMVEELSIARCAVRRLLSRD</sequence>
<dbReference type="EMBL" id="DRKP01000063">
    <property type="protein sequence ID" value="HEB95946.1"/>
    <property type="molecule type" value="Genomic_DNA"/>
</dbReference>
<dbReference type="Pfam" id="PF05114">
    <property type="entry name" value="MbnB_TglH_ChrH"/>
    <property type="match status" value="1"/>
</dbReference>
<proteinExistence type="predicted"/>